<proteinExistence type="predicted"/>
<sequence>MQTTTAPLSPLQLELLKSFSQQSVTEQDLIQIKILLSKFFAQKASKEAQKVIETKGLSKAEVNQLAEQHQRTPYKTTK</sequence>
<dbReference type="RefSeq" id="WP_015028377.1">
    <property type="nucleotide sequence ID" value="NC_018748.1"/>
</dbReference>
<dbReference type="Proteomes" id="UP000002875">
    <property type="component" value="Chromosome"/>
</dbReference>
<organism evidence="1 2">
    <name type="scientific">Emticicia oligotrophica (strain DSM 17448 / CIP 109782 / MTCC 6937 / GPTSA100-15)</name>
    <dbReference type="NCBI Taxonomy" id="929562"/>
    <lineage>
        <taxon>Bacteria</taxon>
        <taxon>Pseudomonadati</taxon>
        <taxon>Bacteroidota</taxon>
        <taxon>Cytophagia</taxon>
        <taxon>Cytophagales</taxon>
        <taxon>Leadbetterellaceae</taxon>
        <taxon>Emticicia</taxon>
    </lineage>
</organism>
<reference evidence="1 2" key="1">
    <citation type="submission" date="2011-07" db="EMBL/GenBank/DDBJ databases">
        <title>The complete genome of chromosome of Emticicia oligotrophica DSM 17448.</title>
        <authorList>
            <consortium name="US DOE Joint Genome Institute (JGI-PGF)"/>
            <person name="Lucas S."/>
            <person name="Han J."/>
            <person name="Lapidus A."/>
            <person name="Bruce D."/>
            <person name="Goodwin L."/>
            <person name="Pitluck S."/>
            <person name="Peters L."/>
            <person name="Kyrpides N."/>
            <person name="Mavromatis K."/>
            <person name="Ivanova N."/>
            <person name="Ovchinnikova G."/>
            <person name="Teshima H."/>
            <person name="Detter J.C."/>
            <person name="Tapia R."/>
            <person name="Han C."/>
            <person name="Land M."/>
            <person name="Hauser L."/>
            <person name="Markowitz V."/>
            <person name="Cheng J.-F."/>
            <person name="Hugenholtz P."/>
            <person name="Woyke T."/>
            <person name="Wu D."/>
            <person name="Tindall B."/>
            <person name="Pomrenke H."/>
            <person name="Brambilla E."/>
            <person name="Klenk H.-P."/>
            <person name="Eisen J.A."/>
        </authorList>
    </citation>
    <scope>NUCLEOTIDE SEQUENCE [LARGE SCALE GENOMIC DNA]</scope>
    <source>
        <strain evidence="1 2">DSM 17448</strain>
    </source>
</reference>
<dbReference type="EMBL" id="CP002961">
    <property type="protein sequence ID" value="AFK02677.1"/>
    <property type="molecule type" value="Genomic_DNA"/>
</dbReference>
<accession>A0ABM5N086</accession>
<evidence type="ECO:0000313" key="1">
    <source>
        <dbReference type="EMBL" id="AFK02677.1"/>
    </source>
</evidence>
<protein>
    <submittedName>
        <fullName evidence="1">Uncharacterized protein</fullName>
    </submittedName>
</protein>
<evidence type="ECO:0000313" key="2">
    <source>
        <dbReference type="Proteomes" id="UP000002875"/>
    </source>
</evidence>
<gene>
    <name evidence="1" type="ordered locus">Emtol_1531</name>
</gene>
<keyword evidence="2" id="KW-1185">Reference proteome</keyword>
<name>A0ABM5N086_EMTOG</name>